<dbReference type="ExpressionAtlas" id="A0A1D6ND64">
    <property type="expression patterns" value="baseline and differential"/>
</dbReference>
<feature type="transmembrane region" description="Helical" evidence="2">
    <location>
        <begin position="65"/>
        <end position="92"/>
    </location>
</feature>
<organism evidence="4">
    <name type="scientific">Zea mays</name>
    <name type="common">Maize</name>
    <dbReference type="NCBI Taxonomy" id="4577"/>
    <lineage>
        <taxon>Eukaryota</taxon>
        <taxon>Viridiplantae</taxon>
        <taxon>Streptophyta</taxon>
        <taxon>Embryophyta</taxon>
        <taxon>Tracheophyta</taxon>
        <taxon>Spermatophyta</taxon>
        <taxon>Magnoliopsida</taxon>
        <taxon>Liliopsida</taxon>
        <taxon>Poales</taxon>
        <taxon>Poaceae</taxon>
        <taxon>PACMAD clade</taxon>
        <taxon>Panicoideae</taxon>
        <taxon>Andropogonodae</taxon>
        <taxon>Andropogoneae</taxon>
        <taxon>Tripsacinae</taxon>
        <taxon>Zea</taxon>
    </lineage>
</organism>
<feature type="region of interest" description="Disordered" evidence="1">
    <location>
        <begin position="32"/>
        <end position="52"/>
    </location>
</feature>
<dbReference type="Proteomes" id="UP000007305">
    <property type="component" value="Chromosome 3"/>
</dbReference>
<evidence type="ECO:0000256" key="2">
    <source>
        <dbReference type="SAM" id="Phobius"/>
    </source>
</evidence>
<dbReference type="AlphaFoldDB" id="A0A1D6ND64"/>
<evidence type="ECO:0000313" key="6">
    <source>
        <dbReference type="Proteomes" id="UP000007305"/>
    </source>
</evidence>
<dbReference type="eggNOG" id="ENOG502RYJK">
    <property type="taxonomic scope" value="Eukaryota"/>
</dbReference>
<dbReference type="GeneID" id="100280903"/>
<keyword evidence="2" id="KW-0812">Transmembrane</keyword>
<feature type="domain" description="Late embryogenesis abundant protein LEA-2 subgroup" evidence="3">
    <location>
        <begin position="131"/>
        <end position="230"/>
    </location>
</feature>
<evidence type="ECO:0000256" key="1">
    <source>
        <dbReference type="SAM" id="MobiDB-lite"/>
    </source>
</evidence>
<dbReference type="InterPro" id="IPR055301">
    <property type="entry name" value="Lea14-like_2"/>
</dbReference>
<gene>
    <name evidence="5" type="primary">LOC100280903</name>
    <name evidence="4" type="ORF">ZEAMMB73_Zm00001d043549</name>
</gene>
<evidence type="ECO:0000313" key="4">
    <source>
        <dbReference type="EMBL" id="ONM38430.1"/>
    </source>
</evidence>
<reference evidence="4 6" key="1">
    <citation type="submission" date="2015-12" db="EMBL/GenBank/DDBJ databases">
        <title>Update maize B73 reference genome by single molecule sequencing technologies.</title>
        <authorList>
            <consortium name="Maize Genome Sequencing Project"/>
            <person name="Ware D."/>
        </authorList>
    </citation>
    <scope>NUCLEOTIDE SEQUENCE [LARGE SCALE GENOMIC DNA]</scope>
    <source>
        <strain evidence="6">cv. B73</strain>
        <tissue evidence="4">Seedling</tissue>
    </source>
</reference>
<reference evidence="5" key="2">
    <citation type="submission" date="2019-07" db="EMBL/GenBank/DDBJ databases">
        <authorList>
            <person name="Seetharam A."/>
            <person name="Woodhouse M."/>
            <person name="Cannon E."/>
        </authorList>
    </citation>
    <scope>NUCLEOTIDE SEQUENCE [LARGE SCALE GENOMIC DNA]</scope>
    <source>
        <strain evidence="5">cv. B73</strain>
    </source>
</reference>
<protein>
    <submittedName>
        <fullName evidence="4">Harpin-induced protein</fullName>
    </submittedName>
</protein>
<keyword evidence="6" id="KW-1185">Reference proteome</keyword>
<dbReference type="EMBL" id="CM007649">
    <property type="protein sequence ID" value="ONM38430.1"/>
    <property type="molecule type" value="Genomic_DNA"/>
</dbReference>
<dbReference type="PANTHER" id="PTHR31852">
    <property type="entry name" value="LATE EMBRYOGENESIS ABUNDANT (LEA) HYDROXYPROLINE-RICH GLYCOPROTEIN FAMILY"/>
    <property type="match status" value="1"/>
</dbReference>
<dbReference type="OrthoDB" id="764273at2759"/>
<reference evidence="5" key="3">
    <citation type="submission" date="2021-05" db="UniProtKB">
        <authorList>
            <consortium name="EnsemblPlants"/>
        </authorList>
    </citation>
    <scope>IDENTIFICATION</scope>
    <source>
        <strain evidence="5">cv. B73</strain>
    </source>
</reference>
<dbReference type="Gramene" id="Zm00001eb153970_T001">
    <property type="protein sequence ID" value="Zm00001eb153970_P001"/>
    <property type="gene ID" value="Zm00001eb153970"/>
</dbReference>
<dbReference type="InterPro" id="IPR004864">
    <property type="entry name" value="LEA_2"/>
</dbReference>
<evidence type="ECO:0000259" key="3">
    <source>
        <dbReference type="Pfam" id="PF03168"/>
    </source>
</evidence>
<name>A0A1D6ND64_MAIZE</name>
<keyword evidence="2" id="KW-1133">Transmembrane helix</keyword>
<proteinExistence type="predicted"/>
<keyword evidence="2" id="KW-0472">Membrane</keyword>
<dbReference type="Pfam" id="PF03168">
    <property type="entry name" value="LEA_2"/>
    <property type="match status" value="1"/>
</dbReference>
<evidence type="ECO:0000313" key="5">
    <source>
        <dbReference type="EnsemblPlants" id="Zm00001eb153970_P001"/>
    </source>
</evidence>
<dbReference type="OMA" id="RRCLLWC"/>
<dbReference type="EnsemblPlants" id="Zm00001eb153970_T001">
    <property type="protein sequence ID" value="Zm00001eb153970_P001"/>
    <property type="gene ID" value="Zm00001eb153970"/>
</dbReference>
<sequence length="253" mass="26672">MATATATAVPYNAAAAAAAAGKEETTRPIAVASPTVHPAATGDEEEAATATRRWRPTQYLRKRRCLLWCCGCCATSVVLLGITVLVLALTVFRVKDPVLTMNGVTLEGVDGGPGSTPEHPVSVNATLSADISIKNPNVASFAFGRSETDFYYGGETVGVAYAPRGEVGADRTVRMNVTLDVLADRVSPSVNATDLIFGKEYNLTSYTEIAGRISVLGIYKRDLDIKMNCSITLEVGAFTTVQSKATDCVANVS</sequence>
<dbReference type="PaxDb" id="4577-GRMZM2G078771_P01"/>
<dbReference type="RefSeq" id="NP_001147295.2">
    <property type="nucleotide sequence ID" value="NM_001153823.2"/>
</dbReference>
<accession>A0A1D6ND64</accession>